<proteinExistence type="predicted"/>
<comment type="caution">
    <text evidence="5">The sequence shown here is derived from an EMBL/GenBank/DDBJ whole genome shotgun (WGS) entry which is preliminary data.</text>
</comment>
<evidence type="ECO:0000256" key="3">
    <source>
        <dbReference type="ARBA" id="ARBA00022729"/>
    </source>
</evidence>
<dbReference type="Proteomes" id="UP001152614">
    <property type="component" value="Unassembled WGS sequence"/>
</dbReference>
<reference evidence="5" key="1">
    <citation type="submission" date="2022-10" db="EMBL/GenBank/DDBJ databases">
        <authorList>
            <person name="Turner M.S."/>
            <person name="Huang W."/>
        </authorList>
    </citation>
    <scope>NUCLEOTIDE SEQUENCE</scope>
    <source>
        <strain evidence="5">3</strain>
    </source>
</reference>
<keyword evidence="4" id="KW-0472">Membrane</keyword>
<dbReference type="EMBL" id="JAOWLY010000005">
    <property type="protein sequence ID" value="MDG4983863.1"/>
    <property type="molecule type" value="Genomic_DNA"/>
</dbReference>
<sequence length="149" mass="16979">MKKKIFIISLVVIVGLLIGGTIYYNLQIFPTNYKQTKYQAQKSVQTAMIMRTDVSIKEADNLINKLDAKDKQPMETKLSELKSSIKMLTKASDLVTLAENVRTESNYLKAQSTVAKLNPTILLQDKKVLETRLSNVKKEDSTKYQMIKF</sequence>
<comment type="subcellular location">
    <subcellularLocation>
        <location evidence="1">Secreted</location>
    </subcellularLocation>
</comment>
<organism evidence="5 6">
    <name type="scientific">Lactococcus lactis</name>
    <dbReference type="NCBI Taxonomy" id="1358"/>
    <lineage>
        <taxon>Bacteria</taxon>
        <taxon>Bacillati</taxon>
        <taxon>Bacillota</taxon>
        <taxon>Bacilli</taxon>
        <taxon>Lactobacillales</taxon>
        <taxon>Streptococcaceae</taxon>
        <taxon>Lactococcus</taxon>
    </lineage>
</organism>
<evidence type="ECO:0000256" key="4">
    <source>
        <dbReference type="SAM" id="Phobius"/>
    </source>
</evidence>
<reference evidence="5" key="2">
    <citation type="journal article" date="2023" name="Food Microbiol.">
        <title>Evaluation of the fermentation potential of lactic acid bacteria isolated from herbs, fruits and vegetables as starter cultures in nut-based milk alternatives.</title>
        <authorList>
            <person name="Huang W."/>
            <person name="Dong A."/>
            <person name="Pham H.T."/>
            <person name="Zhou C."/>
            <person name="Huo Z."/>
            <person name="Watjen A.P."/>
            <person name="Prakash S."/>
            <person name="Bang-Berthelsen C.H."/>
            <person name="Turner M.S."/>
        </authorList>
    </citation>
    <scope>NUCLEOTIDE SEQUENCE</scope>
    <source>
        <strain evidence="5">3</strain>
    </source>
</reference>
<keyword evidence="3" id="KW-0732">Signal</keyword>
<dbReference type="Gene3D" id="1.10.10.1270">
    <property type="entry name" value="Sbi, C3 binding domain IV"/>
    <property type="match status" value="1"/>
</dbReference>
<evidence type="ECO:0000313" key="6">
    <source>
        <dbReference type="Proteomes" id="UP001152614"/>
    </source>
</evidence>
<keyword evidence="4" id="KW-0812">Transmembrane</keyword>
<dbReference type="AlphaFoldDB" id="A0A9X4NGW0"/>
<evidence type="ECO:0000256" key="2">
    <source>
        <dbReference type="ARBA" id="ARBA00022525"/>
    </source>
</evidence>
<keyword evidence="2" id="KW-0964">Secreted</keyword>
<evidence type="ECO:0000256" key="1">
    <source>
        <dbReference type="ARBA" id="ARBA00004613"/>
    </source>
</evidence>
<dbReference type="RefSeq" id="WP_278228913.1">
    <property type="nucleotide sequence ID" value="NZ_JAOWLY010000005.1"/>
</dbReference>
<accession>A0A9X4NGW0</accession>
<gene>
    <name evidence="5" type="ORF">OGZ51_06870</name>
</gene>
<name>A0A9X4NGW0_9LACT</name>
<feature type="transmembrane region" description="Helical" evidence="4">
    <location>
        <begin position="5"/>
        <end position="26"/>
    </location>
</feature>
<evidence type="ECO:0000313" key="5">
    <source>
        <dbReference type="EMBL" id="MDG4983863.1"/>
    </source>
</evidence>
<dbReference type="InterPro" id="IPR041909">
    <property type="entry name" value="Sbi_C3_db_domIV"/>
</dbReference>
<protein>
    <submittedName>
        <fullName evidence="5">Uncharacterized protein</fullName>
    </submittedName>
</protein>
<dbReference type="GO" id="GO:0005576">
    <property type="term" value="C:extracellular region"/>
    <property type="evidence" value="ECO:0007669"/>
    <property type="project" value="UniProtKB-SubCell"/>
</dbReference>
<keyword evidence="4" id="KW-1133">Transmembrane helix</keyword>